<gene>
    <name evidence="1" type="ORF">TH68_03150</name>
</gene>
<sequence length="91" mass="9825">MNGGAGFLVQDVEFHRAAHGVYMITVTGQESNTDPSRAVFAVPVAAGNGKRGATEKVKQFCPSFAKLISSKVFCIGNLFHLHIHFYSLIVS</sequence>
<dbReference type="EMBL" id="JXUO01000098">
    <property type="protein sequence ID" value="KKZ14932.1"/>
    <property type="molecule type" value="Genomic_DNA"/>
</dbReference>
<accession>A0A6N3X5M3</accession>
<evidence type="ECO:0000313" key="2">
    <source>
        <dbReference type="Proteomes" id="UP000035054"/>
    </source>
</evidence>
<organism evidence="1 2">
    <name type="scientific">Candidatus Synechococcus spongiarum 142</name>
    <dbReference type="NCBI Taxonomy" id="1608213"/>
    <lineage>
        <taxon>Bacteria</taxon>
        <taxon>Bacillati</taxon>
        <taxon>Cyanobacteriota</taxon>
        <taxon>Cyanophyceae</taxon>
        <taxon>Synechococcales</taxon>
        <taxon>Synechococcaceae</taxon>
        <taxon>Synechococcus</taxon>
    </lineage>
</organism>
<evidence type="ECO:0000313" key="1">
    <source>
        <dbReference type="EMBL" id="KKZ14932.1"/>
    </source>
</evidence>
<comment type="caution">
    <text evidence="1">The sequence shown here is derived from an EMBL/GenBank/DDBJ whole genome shotgun (WGS) entry which is preliminary data.</text>
</comment>
<dbReference type="AlphaFoldDB" id="A0A6N3X5M3"/>
<reference evidence="1 2" key="1">
    <citation type="submission" date="2015-01" db="EMBL/GenBank/DDBJ databases">
        <title>Lifestyle Evolution in Cyanobacterial Symbionts of Sponges.</title>
        <authorList>
            <person name="Burgsdorf I."/>
            <person name="Slaby B.M."/>
            <person name="Handley K.M."/>
            <person name="Haber M."/>
            <person name="Blom J."/>
            <person name="Marshall C.W."/>
            <person name="Gilbert J.A."/>
            <person name="Hentschel U."/>
            <person name="Steindler L."/>
        </authorList>
    </citation>
    <scope>NUCLEOTIDE SEQUENCE [LARGE SCALE GENOMIC DNA]</scope>
    <source>
        <strain evidence="1">142</strain>
    </source>
</reference>
<protein>
    <submittedName>
        <fullName evidence="1">Uncharacterized protein</fullName>
    </submittedName>
</protein>
<name>A0A6N3X5M3_9SYNE</name>
<proteinExistence type="predicted"/>
<dbReference type="Proteomes" id="UP000035054">
    <property type="component" value="Unassembled WGS sequence"/>
</dbReference>